<name>A0A345MJP1_BPBSP</name>
<protein>
    <submittedName>
        <fullName evidence="1">Uncharacterized protein</fullName>
    </submittedName>
</protein>
<sequence>MEDNKVVCDTCNSECKENCMVVPMTINWSDIEKVTFNEVYICEECADRIDKKFGISEMIESEDFEPNLDLLLGIADTFMERQKEYLDKEEFDKWVRRATEIWEQEERDYERNMDEG</sequence>
<reference evidence="1 2" key="1">
    <citation type="submission" date="2018-07" db="EMBL/GenBank/DDBJ databases">
        <title>Complete nucleotide sequence of Bacillus phage BSP38.</title>
        <authorList>
            <person name="Ghosh K."/>
            <person name="Kim K.-P."/>
        </authorList>
    </citation>
    <scope>NUCLEOTIDE SEQUENCE [LARGE SCALE GENOMIC DNA]</scope>
</reference>
<organism evidence="1 2">
    <name type="scientific">Bacillus phage BSP38</name>
    <dbReference type="NCBI Taxonomy" id="2283013"/>
    <lineage>
        <taxon>Viruses</taxon>
        <taxon>Duplodnaviria</taxon>
        <taxon>Heunggongvirae</taxon>
        <taxon>Uroviricota</taxon>
        <taxon>Caudoviricetes</taxon>
        <taxon>Herelleviridae</taxon>
        <taxon>Bastillevirinae</taxon>
        <taxon>Jeonjuvirus</taxon>
        <taxon>Jeonjuvirus BSP38</taxon>
    </lineage>
</organism>
<keyword evidence="2" id="KW-1185">Reference proteome</keyword>
<dbReference type="EMBL" id="MH606185">
    <property type="protein sequence ID" value="AXH71073.1"/>
    <property type="molecule type" value="Genomic_DNA"/>
</dbReference>
<evidence type="ECO:0000313" key="1">
    <source>
        <dbReference type="EMBL" id="AXH71073.1"/>
    </source>
</evidence>
<evidence type="ECO:0000313" key="2">
    <source>
        <dbReference type="Proteomes" id="UP000260425"/>
    </source>
</evidence>
<accession>A0A345MJP1</accession>
<dbReference type="Proteomes" id="UP000260425">
    <property type="component" value="Segment"/>
</dbReference>
<organismHost>
    <name type="scientific">Bacillus subtilis</name>
    <dbReference type="NCBI Taxonomy" id="1423"/>
</organismHost>
<proteinExistence type="predicted"/>
<gene>
    <name evidence="1" type="ORF">BSP38_031</name>
</gene>